<dbReference type="EC" id="3.1.4.46" evidence="2"/>
<comment type="catalytic activity">
    <reaction evidence="6">
        <text>a sn-glycero-3-phosphodiester + H2O = an alcohol + sn-glycerol 3-phosphate + H(+)</text>
        <dbReference type="Rhea" id="RHEA:12969"/>
        <dbReference type="ChEBI" id="CHEBI:15377"/>
        <dbReference type="ChEBI" id="CHEBI:15378"/>
        <dbReference type="ChEBI" id="CHEBI:30879"/>
        <dbReference type="ChEBI" id="CHEBI:57597"/>
        <dbReference type="ChEBI" id="CHEBI:83408"/>
        <dbReference type="EC" id="3.1.4.46"/>
    </reaction>
</comment>
<reference evidence="9" key="1">
    <citation type="submission" date="2020-09" db="EMBL/GenBank/DDBJ databases">
        <title>Brevundimonas sp. LVF2 isolated from a puddle in Goettingen, Germany.</title>
        <authorList>
            <person name="Friedrich I."/>
            <person name="Klassen A."/>
            <person name="Hannes N."/>
            <person name="Schneider D."/>
            <person name="Hertel R."/>
            <person name="Daniel R."/>
        </authorList>
    </citation>
    <scope>NUCLEOTIDE SEQUENCE</scope>
    <source>
        <strain evidence="9">LVF2</strain>
    </source>
</reference>
<evidence type="ECO:0000313" key="10">
    <source>
        <dbReference type="Proteomes" id="UP000663918"/>
    </source>
</evidence>
<evidence type="ECO:0000313" key="9">
    <source>
        <dbReference type="EMBL" id="QTC89754.1"/>
    </source>
</evidence>
<comment type="similarity">
    <text evidence="1">Belongs to the glycerophosphoryl diester phosphodiesterase family.</text>
</comment>
<dbReference type="EMBL" id="CP062222">
    <property type="protein sequence ID" value="QTC89754.1"/>
    <property type="molecule type" value="Genomic_DNA"/>
</dbReference>
<evidence type="ECO:0000256" key="7">
    <source>
        <dbReference type="SAM" id="SignalP"/>
    </source>
</evidence>
<evidence type="ECO:0000256" key="4">
    <source>
        <dbReference type="ARBA" id="ARBA00022798"/>
    </source>
</evidence>
<evidence type="ECO:0000256" key="1">
    <source>
        <dbReference type="ARBA" id="ARBA00007277"/>
    </source>
</evidence>
<gene>
    <name evidence="9" type="ORF">IFJ75_10550</name>
</gene>
<dbReference type="Proteomes" id="UP000663918">
    <property type="component" value="Chromosome"/>
</dbReference>
<feature type="signal peptide" evidence="7">
    <location>
        <begin position="1"/>
        <end position="20"/>
    </location>
</feature>
<dbReference type="InterPro" id="IPR030395">
    <property type="entry name" value="GP_PDE_dom"/>
</dbReference>
<keyword evidence="3 7" id="KW-0732">Signal</keyword>
<dbReference type="AlphaFoldDB" id="A0A975GUT4"/>
<sequence length="347" mass="37304">MIRAILTAALLLLTGAPALAQNHPLVIAHRGASGLRPEHTRAAYELAIEQGADFIEPDLVMSRDGAFVVRHENEIGGTTDVAAHPEFADRRTTRVIDGVSTTGWFTEDFTLAELRTLKARERLPAFRSANTAFDGQDGILTFDEVVAIARAGWARTGRTISVAPELKHPSYFAGIGQPMEDAFFATLERLDLTGAEAPILIQCFEVGPLERLSARIRSPLLQLMSSAGGPIDRPDLTYAVMATPDRLKAVRAYAGAIGVETAMIVPRGADGVSLPATSLIPDAHAAGLKVVSWTFRAENAFLPTELRRGDGIADHGDLSGQLRQFRDLGVDAVFSDFPGIAVDAFRP</sequence>
<evidence type="ECO:0000256" key="5">
    <source>
        <dbReference type="ARBA" id="ARBA00022801"/>
    </source>
</evidence>
<keyword evidence="10" id="KW-1185">Reference proteome</keyword>
<dbReference type="KEGG" id="bgoe:IFJ75_10550"/>
<dbReference type="InterPro" id="IPR017946">
    <property type="entry name" value="PLC-like_Pdiesterase_TIM-brl"/>
</dbReference>
<dbReference type="PANTHER" id="PTHR43620:SF7">
    <property type="entry name" value="GLYCEROPHOSPHODIESTER PHOSPHODIESTERASE GDPD5-RELATED"/>
    <property type="match status" value="1"/>
</dbReference>
<dbReference type="SUPFAM" id="SSF51695">
    <property type="entry name" value="PLC-like phosphodiesterases"/>
    <property type="match status" value="1"/>
</dbReference>
<evidence type="ECO:0000259" key="8">
    <source>
        <dbReference type="PROSITE" id="PS51704"/>
    </source>
</evidence>
<dbReference type="CDD" id="cd08602">
    <property type="entry name" value="GDPD_ScGlpQ1_like"/>
    <property type="match status" value="1"/>
</dbReference>
<dbReference type="GO" id="GO:0008889">
    <property type="term" value="F:glycerophosphodiester phosphodiesterase activity"/>
    <property type="evidence" value="ECO:0007669"/>
    <property type="project" value="UniProtKB-EC"/>
</dbReference>
<dbReference type="GO" id="GO:0006629">
    <property type="term" value="P:lipid metabolic process"/>
    <property type="evidence" value="ECO:0007669"/>
    <property type="project" value="InterPro"/>
</dbReference>
<dbReference type="PANTHER" id="PTHR43620">
    <property type="entry name" value="GLYCEROPHOSPHORYL DIESTER PHOSPHODIESTERASE"/>
    <property type="match status" value="1"/>
</dbReference>
<keyword evidence="4" id="KW-0319">Glycerol metabolism</keyword>
<feature type="domain" description="GP-PDE" evidence="8">
    <location>
        <begin position="24"/>
        <end position="345"/>
    </location>
</feature>
<dbReference type="GO" id="GO:0042597">
    <property type="term" value="C:periplasmic space"/>
    <property type="evidence" value="ECO:0007669"/>
    <property type="project" value="TreeGrafter"/>
</dbReference>
<evidence type="ECO:0000256" key="2">
    <source>
        <dbReference type="ARBA" id="ARBA00012247"/>
    </source>
</evidence>
<feature type="chain" id="PRO_5037524565" description="glycerophosphodiester phosphodiesterase" evidence="7">
    <location>
        <begin position="21"/>
        <end position="347"/>
    </location>
</feature>
<dbReference type="PROSITE" id="PS51704">
    <property type="entry name" value="GP_PDE"/>
    <property type="match status" value="1"/>
</dbReference>
<dbReference type="Pfam" id="PF03009">
    <property type="entry name" value="GDPD"/>
    <property type="match status" value="1"/>
</dbReference>
<organism evidence="9 10">
    <name type="scientific">Brevundimonas goettingensis</name>
    <dbReference type="NCBI Taxonomy" id="2774190"/>
    <lineage>
        <taxon>Bacteria</taxon>
        <taxon>Pseudomonadati</taxon>
        <taxon>Pseudomonadota</taxon>
        <taxon>Alphaproteobacteria</taxon>
        <taxon>Caulobacterales</taxon>
        <taxon>Caulobacteraceae</taxon>
        <taxon>Brevundimonas</taxon>
    </lineage>
</organism>
<accession>A0A975GUT4</accession>
<name>A0A975GUT4_9CAUL</name>
<protein>
    <recommendedName>
        <fullName evidence="2">glycerophosphodiester phosphodiesterase</fullName>
        <ecNumber evidence="2">3.1.4.46</ecNumber>
    </recommendedName>
</protein>
<dbReference type="Gene3D" id="3.20.20.190">
    <property type="entry name" value="Phosphatidylinositol (PI) phosphodiesterase"/>
    <property type="match status" value="1"/>
</dbReference>
<proteinExistence type="inferred from homology"/>
<dbReference type="RefSeq" id="WP_207867992.1">
    <property type="nucleotide sequence ID" value="NZ_CP062222.1"/>
</dbReference>
<evidence type="ECO:0000256" key="6">
    <source>
        <dbReference type="ARBA" id="ARBA00047512"/>
    </source>
</evidence>
<keyword evidence="5" id="KW-0378">Hydrolase</keyword>
<dbReference type="GO" id="GO:0006071">
    <property type="term" value="P:glycerol metabolic process"/>
    <property type="evidence" value="ECO:0007669"/>
    <property type="project" value="UniProtKB-KW"/>
</dbReference>
<evidence type="ECO:0000256" key="3">
    <source>
        <dbReference type="ARBA" id="ARBA00022729"/>
    </source>
</evidence>